<dbReference type="SUPFAM" id="SSF46894">
    <property type="entry name" value="C-terminal effector domain of the bipartite response regulators"/>
    <property type="match status" value="1"/>
</dbReference>
<dbReference type="SMART" id="SM00421">
    <property type="entry name" value="HTH_LUXR"/>
    <property type="match status" value="1"/>
</dbReference>
<dbReference type="RefSeq" id="WP_422386047.1">
    <property type="nucleotide sequence ID" value="NZ_MRUL01000014.1"/>
</dbReference>
<evidence type="ECO:0000313" key="4">
    <source>
        <dbReference type="Proteomes" id="UP000190667"/>
    </source>
</evidence>
<proteinExistence type="predicted"/>
<dbReference type="EMBL" id="MRUL01000014">
    <property type="protein sequence ID" value="OON38616.1"/>
    <property type="molecule type" value="Genomic_DNA"/>
</dbReference>
<dbReference type="InterPro" id="IPR000792">
    <property type="entry name" value="Tscrpt_reg_LuxR_C"/>
</dbReference>
<dbReference type="GO" id="GO:0006355">
    <property type="term" value="P:regulation of DNA-templated transcription"/>
    <property type="evidence" value="ECO:0007669"/>
    <property type="project" value="InterPro"/>
</dbReference>
<dbReference type="Proteomes" id="UP000190667">
    <property type="component" value="Unassembled WGS sequence"/>
</dbReference>
<dbReference type="Gene3D" id="1.10.10.10">
    <property type="entry name" value="Winged helix-like DNA-binding domain superfamily/Winged helix DNA-binding domain"/>
    <property type="match status" value="1"/>
</dbReference>
<dbReference type="AlphaFoldDB" id="A0A1S8YIS8"/>
<dbReference type="InterPro" id="IPR036388">
    <property type="entry name" value="WH-like_DNA-bd_sf"/>
</dbReference>
<dbReference type="GO" id="GO:0003677">
    <property type="term" value="F:DNA binding"/>
    <property type="evidence" value="ECO:0007669"/>
    <property type="project" value="UniProtKB-KW"/>
</dbReference>
<comment type="caution">
    <text evidence="3">The sequence shown here is derived from an EMBL/GenBank/DDBJ whole genome shotgun (WGS) entry which is preliminary data.</text>
</comment>
<sequence>MLTQLSSGIYEPLSCKSGITFIPPLSFVFLLDLIVALKGCVPVIKSAGSLSQDERRVISLLSAGFNFSHIATALNISQKTVYSIKDRALTKLSISPYENMATAVRAADIISNFC</sequence>
<accession>A0A1S8YIS8</accession>
<protein>
    <recommendedName>
        <fullName evidence="2">HTH luxR-type domain-containing protein</fullName>
    </recommendedName>
</protein>
<evidence type="ECO:0000256" key="1">
    <source>
        <dbReference type="ARBA" id="ARBA00023125"/>
    </source>
</evidence>
<evidence type="ECO:0000313" key="3">
    <source>
        <dbReference type="EMBL" id="OON38616.1"/>
    </source>
</evidence>
<reference evidence="3 4" key="1">
    <citation type="submission" date="2016-12" db="EMBL/GenBank/DDBJ databases">
        <title>Izhakiella australiana sp. nov. of genus Izhakiella isolated from Australian desert.</title>
        <authorList>
            <person name="Ji M."/>
        </authorList>
    </citation>
    <scope>NUCLEOTIDE SEQUENCE [LARGE SCALE GENOMIC DNA]</scope>
    <source>
        <strain evidence="3 4">D4N98</strain>
    </source>
</reference>
<evidence type="ECO:0000259" key="2">
    <source>
        <dbReference type="SMART" id="SM00421"/>
    </source>
</evidence>
<keyword evidence="1" id="KW-0238">DNA-binding</keyword>
<feature type="domain" description="HTH luxR-type" evidence="2">
    <location>
        <begin position="47"/>
        <end position="107"/>
    </location>
</feature>
<gene>
    <name evidence="3" type="ORF">BTJ39_17300</name>
</gene>
<dbReference type="Pfam" id="PF00196">
    <property type="entry name" value="GerE"/>
    <property type="match status" value="1"/>
</dbReference>
<organism evidence="3 4">
    <name type="scientific">Izhakiella australiensis</name>
    <dbReference type="NCBI Taxonomy" id="1926881"/>
    <lineage>
        <taxon>Bacteria</taxon>
        <taxon>Pseudomonadati</taxon>
        <taxon>Pseudomonadota</taxon>
        <taxon>Gammaproteobacteria</taxon>
        <taxon>Enterobacterales</taxon>
        <taxon>Erwiniaceae</taxon>
        <taxon>Izhakiella</taxon>
    </lineage>
</organism>
<dbReference type="InterPro" id="IPR016032">
    <property type="entry name" value="Sig_transdc_resp-reg_C-effctor"/>
</dbReference>
<name>A0A1S8YIS8_9GAMM</name>
<keyword evidence="4" id="KW-1185">Reference proteome</keyword>
<dbReference type="PRINTS" id="PR00038">
    <property type="entry name" value="HTHLUXR"/>
</dbReference>